<reference evidence="2 3" key="1">
    <citation type="submission" date="2020-04" db="EMBL/GenBank/DDBJ databases">
        <title>Perkinsus olseni comparative genomics.</title>
        <authorList>
            <person name="Bogema D.R."/>
        </authorList>
    </citation>
    <scope>NUCLEOTIDE SEQUENCE [LARGE SCALE GENOMIC DNA]</scope>
    <source>
        <strain evidence="2 3">ATCC PRA-207</strain>
    </source>
</reference>
<comment type="caution">
    <text evidence="2">The sequence shown here is derived from an EMBL/GenBank/DDBJ whole genome shotgun (WGS) entry which is preliminary data.</text>
</comment>
<evidence type="ECO:0000313" key="3">
    <source>
        <dbReference type="Proteomes" id="UP000553632"/>
    </source>
</evidence>
<feature type="non-terminal residue" evidence="2">
    <location>
        <position position="1"/>
    </location>
</feature>
<dbReference type="Proteomes" id="UP000553632">
    <property type="component" value="Unassembled WGS sequence"/>
</dbReference>
<gene>
    <name evidence="2" type="ORF">FOZ63_007947</name>
</gene>
<organism evidence="2 3">
    <name type="scientific">Perkinsus olseni</name>
    <name type="common">Perkinsus atlanticus</name>
    <dbReference type="NCBI Taxonomy" id="32597"/>
    <lineage>
        <taxon>Eukaryota</taxon>
        <taxon>Sar</taxon>
        <taxon>Alveolata</taxon>
        <taxon>Perkinsozoa</taxon>
        <taxon>Perkinsea</taxon>
        <taxon>Perkinsida</taxon>
        <taxon>Perkinsidae</taxon>
        <taxon>Perkinsus</taxon>
    </lineage>
</organism>
<accession>A0A7J6RYZ6</accession>
<dbReference type="EMBL" id="JABANO010022234">
    <property type="protein sequence ID" value="KAF4725505.1"/>
    <property type="molecule type" value="Genomic_DNA"/>
</dbReference>
<dbReference type="AlphaFoldDB" id="A0A7J6RYZ6"/>
<feature type="non-terminal residue" evidence="2">
    <location>
        <position position="244"/>
    </location>
</feature>
<keyword evidence="3" id="KW-1185">Reference proteome</keyword>
<protein>
    <submittedName>
        <fullName evidence="2">Uncharacterized protein</fullName>
    </submittedName>
</protein>
<feature type="region of interest" description="Disordered" evidence="1">
    <location>
        <begin position="1"/>
        <end position="30"/>
    </location>
</feature>
<evidence type="ECO:0000313" key="2">
    <source>
        <dbReference type="EMBL" id="KAF4725505.1"/>
    </source>
</evidence>
<evidence type="ECO:0000256" key="1">
    <source>
        <dbReference type="SAM" id="MobiDB-lite"/>
    </source>
</evidence>
<proteinExistence type="predicted"/>
<sequence length="244" mass="24849">GGGVRDLPVSEVGIGRAGTPTSAVGRHTGAFGSERCSCLGRVAEDDAPEGSLLPIDPEQESRRARTSERVGEHIKTVIMSPPGAAPSSSSISLPSNTAVPLDRSGDWYRVASAGGGAAIHTGRVLLISPHSDGISLGSVVEGKLPGLVTGLAAGTAFSLGAAPSRDFGVAIKTGVVGSSARALSNHVFLAIASTMVYSTVDAQLTRVAVVAEEGILVVDLFSGDYCSSSRLQIRTGDIMLNINQ</sequence>
<name>A0A7J6RYZ6_PEROL</name>
<feature type="region of interest" description="Disordered" evidence="1">
    <location>
        <begin position="46"/>
        <end position="69"/>
    </location>
</feature>
<feature type="compositionally biased region" description="Basic and acidic residues" evidence="1">
    <location>
        <begin position="59"/>
        <end position="69"/>
    </location>
</feature>